<name>A0ABT8MRT7_9BACL</name>
<keyword evidence="4" id="KW-1185">Reference proteome</keyword>
<evidence type="ECO:0000256" key="1">
    <source>
        <dbReference type="SAM" id="Phobius"/>
    </source>
</evidence>
<accession>A0ABT8MRT7</accession>
<organism evidence="3 4">
    <name type="scientific">Planococcus liqunii</name>
    <dbReference type="NCBI Taxonomy" id="3058394"/>
    <lineage>
        <taxon>Bacteria</taxon>
        <taxon>Bacillati</taxon>
        <taxon>Bacillota</taxon>
        <taxon>Bacilli</taxon>
        <taxon>Bacillales</taxon>
        <taxon>Caryophanaceae</taxon>
        <taxon>Planococcus</taxon>
    </lineage>
</organism>
<gene>
    <name evidence="3" type="ORF">QWY15_09690</name>
</gene>
<dbReference type="EMBL" id="JAUJWW010000003">
    <property type="protein sequence ID" value="MDN7227566.1"/>
    <property type="molecule type" value="Genomic_DNA"/>
</dbReference>
<evidence type="ECO:0000313" key="4">
    <source>
        <dbReference type="Proteomes" id="UP001172054"/>
    </source>
</evidence>
<keyword evidence="1" id="KW-1133">Transmembrane helix</keyword>
<dbReference type="InterPro" id="IPR025007">
    <property type="entry name" value="DUF3899"/>
</dbReference>
<sequence length="125" mass="14239">MKRFMALTSSMAVLWIAYKWVLNLPLLDWINTAFLVGLCAAILMASIKIWQSRFLDLFMSGFKKMGPFFMPMAKSRSLERADQLFAEDEGLKQFKQTIAGWLFLFMSSASAASIFISVIGLLVFY</sequence>
<protein>
    <submittedName>
        <fullName evidence="3">DUF3899 domain-containing protein</fullName>
    </submittedName>
</protein>
<feature type="domain" description="DUF3899" evidence="2">
    <location>
        <begin position="30"/>
        <end position="109"/>
    </location>
</feature>
<evidence type="ECO:0000313" key="3">
    <source>
        <dbReference type="EMBL" id="MDN7227566.1"/>
    </source>
</evidence>
<dbReference type="Proteomes" id="UP001172054">
    <property type="component" value="Unassembled WGS sequence"/>
</dbReference>
<proteinExistence type="predicted"/>
<dbReference type="Pfam" id="PF13038">
    <property type="entry name" value="DUF3899"/>
    <property type="match status" value="1"/>
</dbReference>
<feature type="transmembrane region" description="Helical" evidence="1">
    <location>
        <begin position="29"/>
        <end position="50"/>
    </location>
</feature>
<keyword evidence="1" id="KW-0472">Membrane</keyword>
<evidence type="ECO:0000259" key="2">
    <source>
        <dbReference type="Pfam" id="PF13038"/>
    </source>
</evidence>
<keyword evidence="1" id="KW-0812">Transmembrane</keyword>
<feature type="transmembrane region" description="Helical" evidence="1">
    <location>
        <begin position="101"/>
        <end position="124"/>
    </location>
</feature>
<comment type="caution">
    <text evidence="3">The sequence shown here is derived from an EMBL/GenBank/DDBJ whole genome shotgun (WGS) entry which is preliminary data.</text>
</comment>
<dbReference type="RefSeq" id="WP_301726217.1">
    <property type="nucleotide sequence ID" value="NZ_JAUJWW010000003.1"/>
</dbReference>
<reference evidence="3 4" key="1">
    <citation type="submission" date="2023-06" db="EMBL/GenBank/DDBJ databases">
        <title>Novel species in genus Planococcus.</title>
        <authorList>
            <person name="Ning S."/>
        </authorList>
    </citation>
    <scope>NUCLEOTIDE SEQUENCE [LARGE SCALE GENOMIC DNA]</scope>
    <source>
        <strain evidence="3 4">N064</strain>
    </source>
</reference>